<dbReference type="KEGG" id="bse:Bsel_1587"/>
<dbReference type="HOGENOM" id="CLU_000604_1_22_9"/>
<reference evidence="4" key="1">
    <citation type="submission" date="2009-10" db="EMBL/GenBank/DDBJ databases">
        <title>Complete sequence of Bacillus selenitireducens MLS10.</title>
        <authorList>
            <consortium name="US DOE Joint Genome Institute"/>
            <person name="Lucas S."/>
            <person name="Copeland A."/>
            <person name="Lapidus A."/>
            <person name="Glavina del Rio T."/>
            <person name="Dalin E."/>
            <person name="Tice H."/>
            <person name="Bruce D."/>
            <person name="Goodwin L."/>
            <person name="Pitluck S."/>
            <person name="Sims D."/>
            <person name="Brettin T."/>
            <person name="Detter J.C."/>
            <person name="Han C."/>
            <person name="Larimer F."/>
            <person name="Land M."/>
            <person name="Hauser L."/>
            <person name="Kyrpides N."/>
            <person name="Ovchinnikova G."/>
            <person name="Stolz J."/>
        </authorList>
    </citation>
    <scope>NUCLEOTIDE SEQUENCE [LARGE SCALE GENOMIC DNA]</scope>
    <source>
        <strain evidence="4">MLS10</strain>
    </source>
</reference>
<keyword evidence="2" id="KW-0067">ATP-binding</keyword>
<sequence>MNAISLSNVLKRFSDGEQMHVIFEDMNFQVKEGELIAISGKEGTGKSTLLQMIAAMTPPNKGSVEVFGQDIIDIKKRSDWRVQTIGFMNDESVLMPYMSIKENLLLGLSEDDPKYPSRLKRAHEILHDLDFPELEMNESIEALDDEKQILATIARILMNNPKIILADEPTKALPGERGKEVIDHLLAFAEKQGTTVIIVTEDEDLVQRADKFYHVEDRQLVEKSTESAS</sequence>
<feature type="domain" description="ABC transporter" evidence="3">
    <location>
        <begin position="4"/>
        <end position="228"/>
    </location>
</feature>
<gene>
    <name evidence="4" type="ordered locus">Bsel_1587</name>
</gene>
<dbReference type="InterPro" id="IPR015854">
    <property type="entry name" value="ABC_transpr_LolD-like"/>
</dbReference>
<evidence type="ECO:0000256" key="1">
    <source>
        <dbReference type="ARBA" id="ARBA00022741"/>
    </source>
</evidence>
<dbReference type="SMART" id="SM00382">
    <property type="entry name" value="AAA"/>
    <property type="match status" value="1"/>
</dbReference>
<keyword evidence="1" id="KW-0547">Nucleotide-binding</keyword>
<dbReference type="Gene3D" id="3.40.50.300">
    <property type="entry name" value="P-loop containing nucleotide triphosphate hydrolases"/>
    <property type="match status" value="1"/>
</dbReference>
<evidence type="ECO:0000313" key="5">
    <source>
        <dbReference type="Proteomes" id="UP000000271"/>
    </source>
</evidence>
<dbReference type="AlphaFoldDB" id="D6XTG1"/>
<dbReference type="eggNOG" id="COG1136">
    <property type="taxonomic scope" value="Bacteria"/>
</dbReference>
<dbReference type="InterPro" id="IPR003593">
    <property type="entry name" value="AAA+_ATPase"/>
</dbReference>
<dbReference type="PANTHER" id="PTHR24220">
    <property type="entry name" value="IMPORT ATP-BINDING PROTEIN"/>
    <property type="match status" value="1"/>
</dbReference>
<dbReference type="Pfam" id="PF00005">
    <property type="entry name" value="ABC_tran"/>
    <property type="match status" value="1"/>
</dbReference>
<dbReference type="STRING" id="439292.Bsel_1587"/>
<dbReference type="GO" id="GO:0016887">
    <property type="term" value="F:ATP hydrolysis activity"/>
    <property type="evidence" value="ECO:0007669"/>
    <property type="project" value="InterPro"/>
</dbReference>
<proteinExistence type="predicted"/>
<evidence type="ECO:0000259" key="3">
    <source>
        <dbReference type="PROSITE" id="PS50893"/>
    </source>
</evidence>
<dbReference type="RefSeq" id="WP_013172521.1">
    <property type="nucleotide sequence ID" value="NC_014219.1"/>
</dbReference>
<dbReference type="SUPFAM" id="SSF52540">
    <property type="entry name" value="P-loop containing nucleoside triphosphate hydrolases"/>
    <property type="match status" value="1"/>
</dbReference>
<evidence type="ECO:0000256" key="2">
    <source>
        <dbReference type="ARBA" id="ARBA00022840"/>
    </source>
</evidence>
<accession>D6XTG1</accession>
<dbReference type="GO" id="GO:0005524">
    <property type="term" value="F:ATP binding"/>
    <property type="evidence" value="ECO:0007669"/>
    <property type="project" value="UniProtKB-KW"/>
</dbReference>
<dbReference type="GO" id="GO:0005886">
    <property type="term" value="C:plasma membrane"/>
    <property type="evidence" value="ECO:0007669"/>
    <property type="project" value="TreeGrafter"/>
</dbReference>
<name>D6XTG1_BACIE</name>
<dbReference type="GO" id="GO:0022857">
    <property type="term" value="F:transmembrane transporter activity"/>
    <property type="evidence" value="ECO:0007669"/>
    <property type="project" value="TreeGrafter"/>
</dbReference>
<protein>
    <submittedName>
        <fullName evidence="4">ABC transporter related protein</fullName>
    </submittedName>
</protein>
<dbReference type="OrthoDB" id="2850341at2"/>
<dbReference type="InterPro" id="IPR003439">
    <property type="entry name" value="ABC_transporter-like_ATP-bd"/>
</dbReference>
<keyword evidence="5" id="KW-1185">Reference proteome</keyword>
<organism evidence="4 5">
    <name type="scientific">Bacillus selenitireducens (strain ATCC 700615 / DSM 15326 / MLS10)</name>
    <dbReference type="NCBI Taxonomy" id="439292"/>
    <lineage>
        <taxon>Bacteria</taxon>
        <taxon>Bacillati</taxon>
        <taxon>Bacillota</taxon>
        <taxon>Bacilli</taxon>
        <taxon>Bacillales</taxon>
        <taxon>Bacillaceae</taxon>
        <taxon>Salisediminibacterium</taxon>
    </lineage>
</organism>
<evidence type="ECO:0000313" key="4">
    <source>
        <dbReference type="EMBL" id="ADH99097.1"/>
    </source>
</evidence>
<dbReference type="InterPro" id="IPR027417">
    <property type="entry name" value="P-loop_NTPase"/>
</dbReference>
<dbReference type="EMBL" id="CP001791">
    <property type="protein sequence ID" value="ADH99097.1"/>
    <property type="molecule type" value="Genomic_DNA"/>
</dbReference>
<dbReference type="PROSITE" id="PS50893">
    <property type="entry name" value="ABC_TRANSPORTER_2"/>
    <property type="match status" value="1"/>
</dbReference>
<dbReference type="Proteomes" id="UP000000271">
    <property type="component" value="Chromosome"/>
</dbReference>